<dbReference type="SUPFAM" id="SSF141259">
    <property type="entry name" value="CarD-like"/>
    <property type="match status" value="1"/>
</dbReference>
<dbReference type="InterPro" id="IPR048792">
    <property type="entry name" value="CarD_C"/>
</dbReference>
<reference evidence="2 3" key="1">
    <citation type="submission" date="2013-11" db="EMBL/GenBank/DDBJ databases">
        <title>Complete genome sequence of Clostridum sp. M2/40.</title>
        <authorList>
            <person name="Wibberg D."/>
            <person name="Puehler A."/>
            <person name="Schlueter A."/>
        </authorList>
    </citation>
    <scope>NUCLEOTIDE SEQUENCE [LARGE SCALE GENOMIC DNA]</scope>
    <source>
        <strain evidence="3">M2/40</strain>
    </source>
</reference>
<protein>
    <submittedName>
        <fullName evidence="2">Transcriptional regulator, CarD family</fullName>
    </submittedName>
</protein>
<dbReference type="HOGENOM" id="CLU_048259_1_1_9"/>
<dbReference type="STRING" id="1216932.CM240_1877"/>
<evidence type="ECO:0000259" key="1">
    <source>
        <dbReference type="SMART" id="SM01058"/>
    </source>
</evidence>
<proteinExistence type="predicted"/>
<dbReference type="GO" id="GO:0009303">
    <property type="term" value="P:rRNA transcription"/>
    <property type="evidence" value="ECO:0007669"/>
    <property type="project" value="TreeGrafter"/>
</dbReference>
<dbReference type="Gene3D" id="1.20.58.1290">
    <property type="entry name" value="CarD-like, C-terminal domain"/>
    <property type="match status" value="1"/>
</dbReference>
<dbReference type="Proteomes" id="UP000019426">
    <property type="component" value="Chromosome M2/40_rep1"/>
</dbReference>
<dbReference type="SMART" id="SM01058">
    <property type="entry name" value="CarD_TRCF"/>
    <property type="match status" value="1"/>
</dbReference>
<sequence>MYNKGDKIVFPNQGVGIIDDIEPREFQDTMQDYYDIHLVNSTLKLMLPCNRMEVSNARLVSDSQTLDKYLNNLDYFLDNGCHSTNIDSKQRIKDNKSKLSSGTLKDYFEVILELTHIQNDSKLNSSEKQILYNARKILVDEISLSKNLTTIEATSLLDNSLAGI</sequence>
<dbReference type="InterPro" id="IPR036101">
    <property type="entry name" value="CarD-like/TRCF_RID_sf"/>
</dbReference>
<dbReference type="PATRIC" id="fig|1216932.3.peg.1876"/>
<dbReference type="Gene3D" id="2.40.10.170">
    <property type="match status" value="1"/>
</dbReference>
<name>W6SH81_9CLOT</name>
<dbReference type="RefSeq" id="WP_051483785.1">
    <property type="nucleotide sequence ID" value="NZ_HG917868.1"/>
</dbReference>
<dbReference type="InterPro" id="IPR042215">
    <property type="entry name" value="CarD-like_C"/>
</dbReference>
<dbReference type="InterPro" id="IPR052531">
    <property type="entry name" value="CarD-like_regulator"/>
</dbReference>
<dbReference type="KEGG" id="clt:CM240_1877"/>
<dbReference type="EMBL" id="HG917868">
    <property type="protein sequence ID" value="CDM69035.1"/>
    <property type="molecule type" value="Genomic_DNA"/>
</dbReference>
<dbReference type="PANTHER" id="PTHR38447">
    <property type="entry name" value="TRANSCRIPTION FACTOR YDEB-RELATED"/>
    <property type="match status" value="1"/>
</dbReference>
<keyword evidence="3" id="KW-1185">Reference proteome</keyword>
<gene>
    <name evidence="2" type="ORF">CM240_1877</name>
</gene>
<dbReference type="Pfam" id="PF21095">
    <property type="entry name" value="CarD_C"/>
    <property type="match status" value="1"/>
</dbReference>
<organism evidence="2 3">
    <name type="scientific">Clostridium bornimense</name>
    <dbReference type="NCBI Taxonomy" id="1216932"/>
    <lineage>
        <taxon>Bacteria</taxon>
        <taxon>Bacillati</taxon>
        <taxon>Bacillota</taxon>
        <taxon>Clostridia</taxon>
        <taxon>Eubacteriales</taxon>
        <taxon>Clostridiaceae</taxon>
        <taxon>Clostridium</taxon>
    </lineage>
</organism>
<dbReference type="InterPro" id="IPR003711">
    <property type="entry name" value="CarD-like/TRCF_RID"/>
</dbReference>
<evidence type="ECO:0000313" key="3">
    <source>
        <dbReference type="Proteomes" id="UP000019426"/>
    </source>
</evidence>
<feature type="domain" description="CarD-like/TRCF RNAP-interacting" evidence="1">
    <location>
        <begin position="1"/>
        <end position="115"/>
    </location>
</feature>
<dbReference type="PANTHER" id="PTHR38447:SF1">
    <property type="entry name" value="RNA POLYMERASE-BINDING TRANSCRIPTION FACTOR CARD"/>
    <property type="match status" value="1"/>
</dbReference>
<dbReference type="Pfam" id="PF02559">
    <property type="entry name" value="CarD_TRCF_RID"/>
    <property type="match status" value="1"/>
</dbReference>
<evidence type="ECO:0000313" key="2">
    <source>
        <dbReference type="EMBL" id="CDM69035.1"/>
    </source>
</evidence>
<dbReference type="AlphaFoldDB" id="W6SH81"/>
<dbReference type="eggNOG" id="COG1329">
    <property type="taxonomic scope" value="Bacteria"/>
</dbReference>
<accession>W6SH81</accession>